<comment type="caution">
    <text evidence="1">The sequence shown here is derived from an EMBL/GenBank/DDBJ whole genome shotgun (WGS) entry which is preliminary data.</text>
</comment>
<gene>
    <name evidence="1" type="ORF">CGLO_01674</name>
</gene>
<reference evidence="2" key="1">
    <citation type="journal article" date="2013" name="Mol. Plant Microbe Interact.">
        <title>Global aspects of pacC regulation of pathogenicity genes in Colletotrichum gloeosporioides as revealed by transcriptome analysis.</title>
        <authorList>
            <person name="Alkan N."/>
            <person name="Meng X."/>
            <person name="Friedlander G."/>
            <person name="Reuveni E."/>
            <person name="Sukno S."/>
            <person name="Sherman A."/>
            <person name="Thon M."/>
            <person name="Fluhr R."/>
            <person name="Prusky D."/>
        </authorList>
    </citation>
    <scope>NUCLEOTIDE SEQUENCE [LARGE SCALE GENOMIC DNA]</scope>
    <source>
        <strain evidence="2">Cg-14</strain>
    </source>
</reference>
<proteinExistence type="predicted"/>
<organism evidence="1 2">
    <name type="scientific">Colletotrichum gloeosporioides (strain Cg-14)</name>
    <name type="common">Anthracnose fungus</name>
    <name type="synonym">Glomerella cingulata</name>
    <dbReference type="NCBI Taxonomy" id="1237896"/>
    <lineage>
        <taxon>Eukaryota</taxon>
        <taxon>Fungi</taxon>
        <taxon>Dikarya</taxon>
        <taxon>Ascomycota</taxon>
        <taxon>Pezizomycotina</taxon>
        <taxon>Sordariomycetes</taxon>
        <taxon>Hypocreomycetidae</taxon>
        <taxon>Glomerellales</taxon>
        <taxon>Glomerellaceae</taxon>
        <taxon>Colletotrichum</taxon>
        <taxon>Colletotrichum gloeosporioides species complex</taxon>
    </lineage>
</organism>
<sequence length="20" mass="2534">MHEFFYPTCLFPYAYTFLNE</sequence>
<dbReference type="EMBL" id="AMYD01000356">
    <property type="protein sequence ID" value="EQB58119.1"/>
    <property type="molecule type" value="Genomic_DNA"/>
</dbReference>
<accession>T0L0Z1</accession>
<evidence type="ECO:0000313" key="2">
    <source>
        <dbReference type="Proteomes" id="UP000015530"/>
    </source>
</evidence>
<dbReference type="Proteomes" id="UP000015530">
    <property type="component" value="Unassembled WGS sequence"/>
</dbReference>
<dbReference type="AlphaFoldDB" id="T0L0Z1"/>
<dbReference type="HOGENOM" id="CLU_3428477_0_0_1"/>
<name>T0L0Z1_COLGC</name>
<evidence type="ECO:0000313" key="1">
    <source>
        <dbReference type="EMBL" id="EQB58119.1"/>
    </source>
</evidence>
<protein>
    <submittedName>
        <fullName evidence="1">Uncharacterized protein</fullName>
    </submittedName>
</protein>